<dbReference type="EC" id="2.1.1.-" evidence="1"/>
<dbReference type="GO" id="GO:0032259">
    <property type="term" value="P:methylation"/>
    <property type="evidence" value="ECO:0007669"/>
    <property type="project" value="UniProtKB-KW"/>
</dbReference>
<dbReference type="Gene3D" id="3.40.50.150">
    <property type="entry name" value="Vaccinia Virus protein VP39"/>
    <property type="match status" value="1"/>
</dbReference>
<protein>
    <submittedName>
        <fullName evidence="1">Class I SAM-dependent methyltransferase</fullName>
        <ecNumber evidence="1">2.1.1.-</ecNumber>
    </submittedName>
</protein>
<dbReference type="Proteomes" id="UP001431532">
    <property type="component" value="Unassembled WGS sequence"/>
</dbReference>
<dbReference type="RefSeq" id="WP_282839120.1">
    <property type="nucleotide sequence ID" value="NZ_JASCXW010000009.1"/>
</dbReference>
<evidence type="ECO:0000313" key="1">
    <source>
        <dbReference type="EMBL" id="MDI6452701.1"/>
    </source>
</evidence>
<reference evidence="1" key="1">
    <citation type="submission" date="2023-05" db="EMBL/GenBank/DDBJ databases">
        <title>Mariniplasma microaerophilum sp. nov., a novel anaerobic mollicute isolated from terrestrial mud volcano, Taman Peninsula, Russia.</title>
        <authorList>
            <person name="Khomyakova M.A."/>
            <person name="Merkel A.Y."/>
            <person name="Slobodkin A.I."/>
        </authorList>
    </citation>
    <scope>NUCLEOTIDE SEQUENCE</scope>
    <source>
        <strain evidence="1">M4Ah</strain>
    </source>
</reference>
<comment type="caution">
    <text evidence="1">The sequence shown here is derived from an EMBL/GenBank/DDBJ whole genome shotgun (WGS) entry which is preliminary data.</text>
</comment>
<proteinExistence type="predicted"/>
<dbReference type="SUPFAM" id="SSF53335">
    <property type="entry name" value="S-adenosyl-L-methionine-dependent methyltransferases"/>
    <property type="match status" value="1"/>
</dbReference>
<keyword evidence="1" id="KW-0489">Methyltransferase</keyword>
<keyword evidence="2" id="KW-1185">Reference proteome</keyword>
<name>A0AAW6UB14_9MOLU</name>
<dbReference type="InterPro" id="IPR029063">
    <property type="entry name" value="SAM-dependent_MTases_sf"/>
</dbReference>
<dbReference type="EMBL" id="JASCXW010000009">
    <property type="protein sequence ID" value="MDI6452701.1"/>
    <property type="molecule type" value="Genomic_DNA"/>
</dbReference>
<dbReference type="GO" id="GO:0008168">
    <property type="term" value="F:methyltransferase activity"/>
    <property type="evidence" value="ECO:0007669"/>
    <property type="project" value="UniProtKB-KW"/>
</dbReference>
<dbReference type="AlphaFoldDB" id="A0AAW6UB14"/>
<dbReference type="Pfam" id="PF13489">
    <property type="entry name" value="Methyltransf_23"/>
    <property type="match status" value="1"/>
</dbReference>
<accession>A0AAW6UB14</accession>
<organism evidence="1 2">
    <name type="scientific">Peloplasma aerotolerans</name>
    <dbReference type="NCBI Taxonomy" id="3044389"/>
    <lineage>
        <taxon>Bacteria</taxon>
        <taxon>Bacillati</taxon>
        <taxon>Mycoplasmatota</taxon>
        <taxon>Mollicutes</taxon>
        <taxon>Acholeplasmatales</taxon>
        <taxon>Acholeplasmataceae</taxon>
        <taxon>Peloplasma</taxon>
    </lineage>
</organism>
<gene>
    <name evidence="1" type="ORF">QJ521_03895</name>
</gene>
<keyword evidence="1" id="KW-0808">Transferase</keyword>
<sequence length="215" mass="25480">MSKCKICGNKTISYPHPRFDMLFHECKQCEFIFKDQSNYLSLDDELKVYNNHQNDESNIGYINFLTNFIDAAIMPYIQKGDVLDFGSGPNPVLAKIMREQYLFNVDIYDPFYSPKKVYENKEYNLITSTEVIEHLSEPTNEIKMLVNHLKPNGVISLMTLFHPRDRNKFFDWFYIRDTTHISFYTPKTIDCIAKQFNLKVIYTNEYRYIVLKKAT</sequence>
<evidence type="ECO:0000313" key="2">
    <source>
        <dbReference type="Proteomes" id="UP001431532"/>
    </source>
</evidence>